<dbReference type="Gene3D" id="1.10.10.410">
    <property type="match status" value="1"/>
</dbReference>
<evidence type="ECO:0000313" key="12">
    <source>
        <dbReference type="EMBL" id="VEU76421.1"/>
    </source>
</evidence>
<keyword evidence="6 10" id="KW-0648">Protein biosynthesis</keyword>
<dbReference type="SUPFAM" id="SSF89095">
    <property type="entry name" value="GatB/YqeY motif"/>
    <property type="match status" value="1"/>
</dbReference>
<proteinExistence type="inferred from homology"/>
<keyword evidence="4 10" id="KW-0547">Nucleotide-binding</keyword>
<dbReference type="GO" id="GO:0050566">
    <property type="term" value="F:asparaginyl-tRNA synthase (glutamine-hydrolyzing) activity"/>
    <property type="evidence" value="ECO:0007669"/>
    <property type="project" value="RHEA"/>
</dbReference>
<dbReference type="Pfam" id="PF02934">
    <property type="entry name" value="GatB_N"/>
    <property type="match status" value="1"/>
</dbReference>
<dbReference type="SMART" id="SM00845">
    <property type="entry name" value="GatB_Yqey"/>
    <property type="match status" value="1"/>
</dbReference>
<dbReference type="InterPro" id="IPR023168">
    <property type="entry name" value="GatB_Yqey_C_2"/>
</dbReference>
<dbReference type="KEGG" id="mcou:NCTC10179_00602"/>
<dbReference type="Pfam" id="PF02637">
    <property type="entry name" value="GatB_Yqey"/>
    <property type="match status" value="1"/>
</dbReference>
<comment type="catalytic activity">
    <reaction evidence="8 10">
        <text>L-aspartyl-tRNA(Asn) + L-glutamine + ATP + H2O = L-asparaginyl-tRNA(Asn) + L-glutamate + ADP + phosphate + 2 H(+)</text>
        <dbReference type="Rhea" id="RHEA:14513"/>
        <dbReference type="Rhea" id="RHEA-COMP:9674"/>
        <dbReference type="Rhea" id="RHEA-COMP:9677"/>
        <dbReference type="ChEBI" id="CHEBI:15377"/>
        <dbReference type="ChEBI" id="CHEBI:15378"/>
        <dbReference type="ChEBI" id="CHEBI:29985"/>
        <dbReference type="ChEBI" id="CHEBI:30616"/>
        <dbReference type="ChEBI" id="CHEBI:43474"/>
        <dbReference type="ChEBI" id="CHEBI:58359"/>
        <dbReference type="ChEBI" id="CHEBI:78515"/>
        <dbReference type="ChEBI" id="CHEBI:78516"/>
        <dbReference type="ChEBI" id="CHEBI:456216"/>
    </reaction>
</comment>
<sequence length="475" mass="54105">MTNFETIIGIEIHIELKTKTKMFSPAKIDFSAAPNTCANQIDLAYPGTLPLVNKQAVKYAIAFAKALNMEIDDELHFDRKNYFYPDLPKGYQITQFFRPIGKNGSIKIKTSDGLKEIQIERIHLEEDTAKQNHDAEGTKLDYNRAGTPLIEIVTYPVIRNAEEAAAYIDMIKKTVMALGISDGKLEEGSLRADINISLRPFGAKVFGTKVEIKNMNSLSNVKKAIEFEIKLQREKLLKNEVILQQTKRFNDQNNTNVVMRTKTGTTDYKYFPEPNIPFIKLSKEFIDSVFIPELPLEKEQRYLNSNIANIYVQSLVDDIEMAQYFDLIEYPDKEKLSKVFFAEVVSLANSKSKHIKELNINPANLTKALELLDAEVISGKSLKKLIPLLCNYPQGNLDELLEKHNLKQISDPQQIQEIVLEIVNNNEQLVSEYLDRPERVLKFVLGTLMKQTGGQVNPTLSDKIAKKVLDERFKN</sequence>
<name>A0A449B756_9BACT</name>
<comment type="catalytic activity">
    <reaction evidence="9 10">
        <text>L-glutamyl-tRNA(Gln) + L-glutamine + ATP + H2O = L-glutaminyl-tRNA(Gln) + L-glutamate + ADP + phosphate + H(+)</text>
        <dbReference type="Rhea" id="RHEA:17521"/>
        <dbReference type="Rhea" id="RHEA-COMP:9681"/>
        <dbReference type="Rhea" id="RHEA-COMP:9684"/>
        <dbReference type="ChEBI" id="CHEBI:15377"/>
        <dbReference type="ChEBI" id="CHEBI:15378"/>
        <dbReference type="ChEBI" id="CHEBI:29985"/>
        <dbReference type="ChEBI" id="CHEBI:30616"/>
        <dbReference type="ChEBI" id="CHEBI:43474"/>
        <dbReference type="ChEBI" id="CHEBI:58359"/>
        <dbReference type="ChEBI" id="CHEBI:78520"/>
        <dbReference type="ChEBI" id="CHEBI:78521"/>
        <dbReference type="ChEBI" id="CHEBI:456216"/>
    </reaction>
</comment>
<evidence type="ECO:0000256" key="1">
    <source>
        <dbReference type="ARBA" id="ARBA00005306"/>
    </source>
</evidence>
<evidence type="ECO:0000259" key="11">
    <source>
        <dbReference type="SMART" id="SM00845"/>
    </source>
</evidence>
<keyword evidence="5 10" id="KW-0067">ATP-binding</keyword>
<dbReference type="InterPro" id="IPR017959">
    <property type="entry name" value="Asn/Gln-tRNA_amidoTrfase_suB/E"/>
</dbReference>
<dbReference type="PANTHER" id="PTHR11659">
    <property type="entry name" value="GLUTAMYL-TRNA GLN AMIDOTRANSFERASE SUBUNIT B MITOCHONDRIAL AND PROKARYOTIC PET112-RELATED"/>
    <property type="match status" value="1"/>
</dbReference>
<evidence type="ECO:0000256" key="3">
    <source>
        <dbReference type="ARBA" id="ARBA00022598"/>
    </source>
</evidence>
<dbReference type="EMBL" id="LR215039">
    <property type="protein sequence ID" value="VEU76421.1"/>
    <property type="molecule type" value="Genomic_DNA"/>
</dbReference>
<evidence type="ECO:0000256" key="9">
    <source>
        <dbReference type="ARBA" id="ARBA00047913"/>
    </source>
</evidence>
<accession>A0A449B756</accession>
<comment type="similarity">
    <text evidence="1 10">Belongs to the GatB/GatE family. GatB subfamily.</text>
</comment>
<keyword evidence="12" id="KW-0808">Transferase</keyword>
<dbReference type="PROSITE" id="PS01234">
    <property type="entry name" value="GATB"/>
    <property type="match status" value="1"/>
</dbReference>
<evidence type="ECO:0000256" key="2">
    <source>
        <dbReference type="ARBA" id="ARBA00011123"/>
    </source>
</evidence>
<organism evidence="12 13">
    <name type="scientific">Mycoplasmopsis columboralis</name>
    <dbReference type="NCBI Taxonomy" id="171282"/>
    <lineage>
        <taxon>Bacteria</taxon>
        <taxon>Bacillati</taxon>
        <taxon>Mycoplasmatota</taxon>
        <taxon>Mycoplasmoidales</taxon>
        <taxon>Metamycoplasmataceae</taxon>
        <taxon>Mycoplasmopsis</taxon>
    </lineage>
</organism>
<evidence type="ECO:0000256" key="10">
    <source>
        <dbReference type="HAMAP-Rule" id="MF_00121"/>
    </source>
</evidence>
<dbReference type="InterPro" id="IPR018027">
    <property type="entry name" value="Asn/Gln_amidotransferase"/>
</dbReference>
<evidence type="ECO:0000256" key="7">
    <source>
        <dbReference type="ARBA" id="ARBA00024799"/>
    </source>
</evidence>
<dbReference type="GO" id="GO:0016740">
    <property type="term" value="F:transferase activity"/>
    <property type="evidence" value="ECO:0007669"/>
    <property type="project" value="UniProtKB-KW"/>
</dbReference>
<feature type="domain" description="Asn/Gln amidotransferase" evidence="11">
    <location>
        <begin position="323"/>
        <end position="469"/>
    </location>
</feature>
<dbReference type="Proteomes" id="UP000289497">
    <property type="component" value="Chromosome"/>
</dbReference>
<dbReference type="InterPro" id="IPR004413">
    <property type="entry name" value="GatB"/>
</dbReference>
<dbReference type="GO" id="GO:0070681">
    <property type="term" value="P:glutaminyl-tRNAGln biosynthesis via transamidation"/>
    <property type="evidence" value="ECO:0007669"/>
    <property type="project" value="TreeGrafter"/>
</dbReference>
<reference evidence="12 13" key="1">
    <citation type="submission" date="2019-01" db="EMBL/GenBank/DDBJ databases">
        <authorList>
            <consortium name="Pathogen Informatics"/>
        </authorList>
    </citation>
    <scope>NUCLEOTIDE SEQUENCE [LARGE SCALE GENOMIC DNA]</scope>
    <source>
        <strain evidence="12 13">NCTC10179</strain>
    </source>
</reference>
<comment type="function">
    <text evidence="7 10">Allows the formation of correctly charged Asn-tRNA(Asn) or Gln-tRNA(Gln) through the transamidation of misacylated Asp-tRNA(Asn) or Glu-tRNA(Gln) in organisms which lack either or both of asparaginyl-tRNA or glutaminyl-tRNA synthetases. The reaction takes place in the presence of glutamine and ATP through an activated phospho-Asp-tRNA(Asn) or phospho-Glu-tRNA(Gln).</text>
</comment>
<dbReference type="HAMAP" id="MF_00121">
    <property type="entry name" value="GatB"/>
    <property type="match status" value="1"/>
</dbReference>
<comment type="subunit">
    <text evidence="2 10">Heterotrimer of A, B and C subunits.</text>
</comment>
<dbReference type="GO" id="GO:0050567">
    <property type="term" value="F:glutaminyl-tRNA synthase (glutamine-hydrolyzing) activity"/>
    <property type="evidence" value="ECO:0007669"/>
    <property type="project" value="UniProtKB-UniRule"/>
</dbReference>
<gene>
    <name evidence="12" type="primary">MCYN0324</name>
    <name evidence="10" type="synonym">gatB</name>
    <name evidence="12" type="ORF">NCTC10179_00602</name>
</gene>
<dbReference type="PANTHER" id="PTHR11659:SF0">
    <property type="entry name" value="GLUTAMYL-TRNA(GLN) AMIDOTRANSFERASE SUBUNIT B, MITOCHONDRIAL"/>
    <property type="match status" value="1"/>
</dbReference>
<dbReference type="GO" id="GO:0006412">
    <property type="term" value="P:translation"/>
    <property type="evidence" value="ECO:0007669"/>
    <property type="project" value="UniProtKB-UniRule"/>
</dbReference>
<evidence type="ECO:0000256" key="5">
    <source>
        <dbReference type="ARBA" id="ARBA00022840"/>
    </source>
</evidence>
<dbReference type="NCBIfam" id="NF004014">
    <property type="entry name" value="PRK05477.1-4"/>
    <property type="match status" value="1"/>
</dbReference>
<dbReference type="InterPro" id="IPR017958">
    <property type="entry name" value="Gln-tRNA_amidoTrfase_suB_CS"/>
</dbReference>
<dbReference type="EC" id="6.3.5.-" evidence="10"/>
<evidence type="ECO:0000256" key="4">
    <source>
        <dbReference type="ARBA" id="ARBA00022741"/>
    </source>
</evidence>
<keyword evidence="13" id="KW-1185">Reference proteome</keyword>
<dbReference type="InterPro" id="IPR014746">
    <property type="entry name" value="Gln_synth/guanido_kin_cat_dom"/>
</dbReference>
<dbReference type="NCBIfam" id="NF004012">
    <property type="entry name" value="PRK05477.1-2"/>
    <property type="match status" value="1"/>
</dbReference>
<evidence type="ECO:0000313" key="13">
    <source>
        <dbReference type="Proteomes" id="UP000289497"/>
    </source>
</evidence>
<evidence type="ECO:0000256" key="8">
    <source>
        <dbReference type="ARBA" id="ARBA00047380"/>
    </source>
</evidence>
<dbReference type="InterPro" id="IPR006075">
    <property type="entry name" value="Asn/Gln-tRNA_Trfase_suB/E_cat"/>
</dbReference>
<dbReference type="SUPFAM" id="SSF55931">
    <property type="entry name" value="Glutamine synthetase/guanido kinase"/>
    <property type="match status" value="1"/>
</dbReference>
<dbReference type="AlphaFoldDB" id="A0A449B756"/>
<keyword evidence="3 10" id="KW-0436">Ligase</keyword>
<protein>
    <recommendedName>
        <fullName evidence="10">Aspartyl/glutamyl-tRNA(Asn/Gln) amidotransferase subunit B</fullName>
        <shortName evidence="10">Asp/Glu-ADT subunit B</shortName>
        <ecNumber evidence="10">6.3.5.-</ecNumber>
    </recommendedName>
</protein>
<dbReference type="RefSeq" id="WP_036434430.1">
    <property type="nucleotide sequence ID" value="NZ_LR215039.1"/>
</dbReference>
<dbReference type="NCBIfam" id="TIGR00133">
    <property type="entry name" value="gatB"/>
    <property type="match status" value="1"/>
</dbReference>
<evidence type="ECO:0000256" key="6">
    <source>
        <dbReference type="ARBA" id="ARBA00022917"/>
    </source>
</evidence>
<dbReference type="OrthoDB" id="9804078at2"/>
<dbReference type="GO" id="GO:0005524">
    <property type="term" value="F:ATP binding"/>
    <property type="evidence" value="ECO:0007669"/>
    <property type="project" value="UniProtKB-KW"/>
</dbReference>
<dbReference type="InterPro" id="IPR003789">
    <property type="entry name" value="Asn/Gln_tRNA_amidoTrase-B-like"/>
</dbReference>